<protein>
    <recommendedName>
        <fullName evidence="5">PLC-like phosphodiesterase</fullName>
    </recommendedName>
</protein>
<accession>A0A9P6AUX8</accession>
<evidence type="ECO:0008006" key="5">
    <source>
        <dbReference type="Google" id="ProtNLM"/>
    </source>
</evidence>
<dbReference type="PANTHER" id="PTHR13593:SF140">
    <property type="entry name" value="PLC-LIKE PHOSPHODIESTERASE"/>
    <property type="match status" value="1"/>
</dbReference>
<organism evidence="3 4">
    <name type="scientific">Hydnum rufescens UP504</name>
    <dbReference type="NCBI Taxonomy" id="1448309"/>
    <lineage>
        <taxon>Eukaryota</taxon>
        <taxon>Fungi</taxon>
        <taxon>Dikarya</taxon>
        <taxon>Basidiomycota</taxon>
        <taxon>Agaricomycotina</taxon>
        <taxon>Agaricomycetes</taxon>
        <taxon>Cantharellales</taxon>
        <taxon>Hydnaceae</taxon>
        <taxon>Hydnum</taxon>
    </lineage>
</organism>
<feature type="compositionally biased region" description="Polar residues" evidence="1">
    <location>
        <begin position="337"/>
        <end position="348"/>
    </location>
</feature>
<dbReference type="Pfam" id="PF26146">
    <property type="entry name" value="PI-PLC_X"/>
    <property type="match status" value="1"/>
</dbReference>
<dbReference type="AlphaFoldDB" id="A0A9P6AUX8"/>
<evidence type="ECO:0000313" key="3">
    <source>
        <dbReference type="EMBL" id="KAF9512396.1"/>
    </source>
</evidence>
<keyword evidence="2" id="KW-0732">Signal</keyword>
<dbReference type="OrthoDB" id="7984201at2759"/>
<sequence length="373" mass="39572">MYFAPVAILVSSLLCAVPLKVHARSISTRATVCNGYSEVCDPLIIKYSLRSQGNVTFVGAHDSYAVSSGSVAANQDYNVTTQLNEGIRMLQIQAHNSSGVIHLCHTSCVILDAGTLSNYLSSVKTWLDGNPNEVVVILIVNSDNLPPSQYATVYQSVGLDSLSYSPTTATIDGSQWPTLGTLIDSGKRVLTFMDSNADFASVPYIIDEFSNIWETAYDVTDQTFNCAVNRTGTAGNKMYLINHYLDKTETLFGLTFPVPDKSLLNVTNAVSGYGSLGLQASQCGAEYSKYPTVILVDFYNYGGGSVFQVAANLNSVTYVPHSVSPAVTSTATSSGSNPTGSPQSNDAPLSVSGNPLNLGVLFGAVLCGAMLVL</sequence>
<evidence type="ECO:0000256" key="1">
    <source>
        <dbReference type="SAM" id="MobiDB-lite"/>
    </source>
</evidence>
<keyword evidence="4" id="KW-1185">Reference proteome</keyword>
<name>A0A9P6AUX8_9AGAM</name>
<reference evidence="3" key="1">
    <citation type="journal article" date="2020" name="Nat. Commun.">
        <title>Large-scale genome sequencing of mycorrhizal fungi provides insights into the early evolution of symbiotic traits.</title>
        <authorList>
            <person name="Miyauchi S."/>
            <person name="Kiss E."/>
            <person name="Kuo A."/>
            <person name="Drula E."/>
            <person name="Kohler A."/>
            <person name="Sanchez-Garcia M."/>
            <person name="Morin E."/>
            <person name="Andreopoulos B."/>
            <person name="Barry K.W."/>
            <person name="Bonito G."/>
            <person name="Buee M."/>
            <person name="Carver A."/>
            <person name="Chen C."/>
            <person name="Cichocki N."/>
            <person name="Clum A."/>
            <person name="Culley D."/>
            <person name="Crous P.W."/>
            <person name="Fauchery L."/>
            <person name="Girlanda M."/>
            <person name="Hayes R.D."/>
            <person name="Keri Z."/>
            <person name="LaButti K."/>
            <person name="Lipzen A."/>
            <person name="Lombard V."/>
            <person name="Magnuson J."/>
            <person name="Maillard F."/>
            <person name="Murat C."/>
            <person name="Nolan M."/>
            <person name="Ohm R.A."/>
            <person name="Pangilinan J."/>
            <person name="Pereira M.F."/>
            <person name="Perotto S."/>
            <person name="Peter M."/>
            <person name="Pfister S."/>
            <person name="Riley R."/>
            <person name="Sitrit Y."/>
            <person name="Stielow J.B."/>
            <person name="Szollosi G."/>
            <person name="Zifcakova L."/>
            <person name="Stursova M."/>
            <person name="Spatafora J.W."/>
            <person name="Tedersoo L."/>
            <person name="Vaario L.M."/>
            <person name="Yamada A."/>
            <person name="Yan M."/>
            <person name="Wang P."/>
            <person name="Xu J."/>
            <person name="Bruns T."/>
            <person name="Baldrian P."/>
            <person name="Vilgalys R."/>
            <person name="Dunand C."/>
            <person name="Henrissat B."/>
            <person name="Grigoriev I.V."/>
            <person name="Hibbett D."/>
            <person name="Nagy L.G."/>
            <person name="Martin F.M."/>
        </authorList>
    </citation>
    <scope>NUCLEOTIDE SEQUENCE</scope>
    <source>
        <strain evidence="3">UP504</strain>
    </source>
</reference>
<dbReference type="Proteomes" id="UP000886523">
    <property type="component" value="Unassembled WGS sequence"/>
</dbReference>
<dbReference type="SUPFAM" id="SSF51695">
    <property type="entry name" value="PLC-like phosphodiesterases"/>
    <property type="match status" value="1"/>
</dbReference>
<proteinExistence type="predicted"/>
<dbReference type="GO" id="GO:0006629">
    <property type="term" value="P:lipid metabolic process"/>
    <property type="evidence" value="ECO:0007669"/>
    <property type="project" value="InterPro"/>
</dbReference>
<dbReference type="InterPro" id="IPR051057">
    <property type="entry name" value="PI-PLC_domain"/>
</dbReference>
<feature type="signal peptide" evidence="2">
    <location>
        <begin position="1"/>
        <end position="23"/>
    </location>
</feature>
<feature type="chain" id="PRO_5040353053" description="PLC-like phosphodiesterase" evidence="2">
    <location>
        <begin position="24"/>
        <end position="373"/>
    </location>
</feature>
<gene>
    <name evidence="3" type="ORF">BS47DRAFT_1297730</name>
</gene>
<dbReference type="GO" id="GO:0008081">
    <property type="term" value="F:phosphoric diester hydrolase activity"/>
    <property type="evidence" value="ECO:0007669"/>
    <property type="project" value="InterPro"/>
</dbReference>
<feature type="region of interest" description="Disordered" evidence="1">
    <location>
        <begin position="327"/>
        <end position="348"/>
    </location>
</feature>
<feature type="compositionally biased region" description="Low complexity" evidence="1">
    <location>
        <begin position="327"/>
        <end position="336"/>
    </location>
</feature>
<dbReference type="InterPro" id="IPR017946">
    <property type="entry name" value="PLC-like_Pdiesterase_TIM-brl"/>
</dbReference>
<dbReference type="EMBL" id="MU128987">
    <property type="protein sequence ID" value="KAF9512396.1"/>
    <property type="molecule type" value="Genomic_DNA"/>
</dbReference>
<evidence type="ECO:0000256" key="2">
    <source>
        <dbReference type="SAM" id="SignalP"/>
    </source>
</evidence>
<dbReference type="Gene3D" id="3.20.20.190">
    <property type="entry name" value="Phosphatidylinositol (PI) phosphodiesterase"/>
    <property type="match status" value="1"/>
</dbReference>
<evidence type="ECO:0000313" key="4">
    <source>
        <dbReference type="Proteomes" id="UP000886523"/>
    </source>
</evidence>
<comment type="caution">
    <text evidence="3">The sequence shown here is derived from an EMBL/GenBank/DDBJ whole genome shotgun (WGS) entry which is preliminary data.</text>
</comment>
<dbReference type="PANTHER" id="PTHR13593">
    <property type="match status" value="1"/>
</dbReference>